<accession>A0A133NKC6</accession>
<evidence type="ECO:0000313" key="1">
    <source>
        <dbReference type="EMBL" id="KXA16734.1"/>
    </source>
</evidence>
<name>A0A133NKC6_9FUSO</name>
<dbReference type="AlphaFoldDB" id="A0A133NKC6"/>
<dbReference type="Gene3D" id="6.10.180.10">
    <property type="entry name" value="Antitoxin ParD"/>
    <property type="match status" value="1"/>
</dbReference>
<dbReference type="NCBIfam" id="NF046040">
    <property type="entry name" value="RelB_antitoxin"/>
    <property type="match status" value="1"/>
</dbReference>
<dbReference type="EMBL" id="LRPX01000006">
    <property type="protein sequence ID" value="KXA16734.1"/>
    <property type="molecule type" value="Genomic_DNA"/>
</dbReference>
<reference evidence="2" key="1">
    <citation type="submission" date="2016-01" db="EMBL/GenBank/DDBJ databases">
        <authorList>
            <person name="Mitreva M."/>
            <person name="Pepin K.H."/>
            <person name="Mihindukulasuriya K.A."/>
            <person name="Fulton R."/>
            <person name="Fronick C."/>
            <person name="O'Laughlin M."/>
            <person name="Miner T."/>
            <person name="Herter B."/>
            <person name="Rosa B.A."/>
            <person name="Cordes M."/>
            <person name="Tomlinson C."/>
            <person name="Wollam A."/>
            <person name="Palsikar V.B."/>
            <person name="Mardis E.R."/>
            <person name="Wilson R.K."/>
        </authorList>
    </citation>
    <scope>NUCLEOTIDE SEQUENCE [LARGE SCALE GENOMIC DNA]</scope>
    <source>
        <strain evidence="2">CMW8396</strain>
    </source>
</reference>
<dbReference type="InterPro" id="IPR010985">
    <property type="entry name" value="Ribbon_hlx_hlx"/>
</dbReference>
<dbReference type="Proteomes" id="UP000070617">
    <property type="component" value="Unassembled WGS sequence"/>
</dbReference>
<keyword evidence="2" id="KW-1185">Reference proteome</keyword>
<dbReference type="RefSeq" id="WP_060793282.1">
    <property type="nucleotide sequence ID" value="NZ_KQ956512.1"/>
</dbReference>
<protein>
    <submittedName>
        <fullName evidence="1">Ribbon-helix-helix protein, CopG family</fullName>
    </submittedName>
</protein>
<dbReference type="STRING" id="134605.HMPREF3206_00156"/>
<gene>
    <name evidence="1" type="ORF">HMPREF3206_00156</name>
</gene>
<evidence type="ECO:0000313" key="2">
    <source>
        <dbReference type="Proteomes" id="UP000070617"/>
    </source>
</evidence>
<comment type="caution">
    <text evidence="1">The sequence shown here is derived from an EMBL/GenBank/DDBJ whole genome shotgun (WGS) entry which is preliminary data.</text>
</comment>
<dbReference type="PATRIC" id="fig|134605.3.peg.158"/>
<dbReference type="InterPro" id="IPR046257">
    <property type="entry name" value="DUF6290"/>
</dbReference>
<dbReference type="GO" id="GO:0006355">
    <property type="term" value="P:regulation of DNA-templated transcription"/>
    <property type="evidence" value="ECO:0007669"/>
    <property type="project" value="InterPro"/>
</dbReference>
<dbReference type="InterPro" id="IPR038296">
    <property type="entry name" value="ParD_sf"/>
</dbReference>
<organism evidence="1 2">
    <name type="scientific">Fusobacterium equinum</name>
    <dbReference type="NCBI Taxonomy" id="134605"/>
    <lineage>
        <taxon>Bacteria</taxon>
        <taxon>Fusobacteriati</taxon>
        <taxon>Fusobacteriota</taxon>
        <taxon>Fusobacteriia</taxon>
        <taxon>Fusobacteriales</taxon>
        <taxon>Fusobacteriaceae</taxon>
        <taxon>Fusobacterium</taxon>
    </lineage>
</organism>
<proteinExistence type="predicted"/>
<sequence length="73" mass="8629">MSTITIRINEEEKKYIEAFAKMNNKSISELIRESVLESIEDKYDLIELNKAIVEFNKEKTMYTPDEVWEILGI</sequence>
<dbReference type="SUPFAM" id="SSF47598">
    <property type="entry name" value="Ribbon-helix-helix"/>
    <property type="match status" value="1"/>
</dbReference>
<dbReference type="Pfam" id="PF19807">
    <property type="entry name" value="DUF6290"/>
    <property type="match status" value="1"/>
</dbReference>